<comment type="caution">
    <text evidence="1">The sequence shown here is derived from an EMBL/GenBank/DDBJ whole genome shotgun (WGS) entry which is preliminary data.</text>
</comment>
<evidence type="ECO:0000313" key="1">
    <source>
        <dbReference type="EMBL" id="OGC13752.1"/>
    </source>
</evidence>
<sequence>MLKNFYKRLNILGGETIWPVNPTRNFLKNLKKNVPRNCTVFFDYKEEPVDIIIYWFRAKKKENYKEIFEDLKSKYTKALWFVISKAPSNLSRERLRDFAAQNGMMQNKTADFTKDEYGLCFVFR</sequence>
<evidence type="ECO:0000313" key="2">
    <source>
        <dbReference type="Proteomes" id="UP000177905"/>
    </source>
</evidence>
<accession>A0A1F4S000</accession>
<gene>
    <name evidence="1" type="ORF">A2290_07755</name>
</gene>
<protein>
    <submittedName>
        <fullName evidence="1">Uncharacterized protein</fullName>
    </submittedName>
</protein>
<organism evidence="1 2">
    <name type="scientific">candidate division WOR-1 bacterium RIFOXYB2_FULL_36_35</name>
    <dbReference type="NCBI Taxonomy" id="1802578"/>
    <lineage>
        <taxon>Bacteria</taxon>
        <taxon>Bacillati</taxon>
        <taxon>Saganbacteria</taxon>
    </lineage>
</organism>
<reference evidence="1 2" key="1">
    <citation type="journal article" date="2016" name="Nat. Commun.">
        <title>Thousands of microbial genomes shed light on interconnected biogeochemical processes in an aquifer system.</title>
        <authorList>
            <person name="Anantharaman K."/>
            <person name="Brown C.T."/>
            <person name="Hug L.A."/>
            <person name="Sharon I."/>
            <person name="Castelle C.J."/>
            <person name="Probst A.J."/>
            <person name="Thomas B.C."/>
            <person name="Singh A."/>
            <person name="Wilkins M.J."/>
            <person name="Karaoz U."/>
            <person name="Brodie E.L."/>
            <person name="Williams K.H."/>
            <person name="Hubbard S.S."/>
            <person name="Banfield J.F."/>
        </authorList>
    </citation>
    <scope>NUCLEOTIDE SEQUENCE [LARGE SCALE GENOMIC DNA]</scope>
</reference>
<dbReference type="Proteomes" id="UP000177905">
    <property type="component" value="Unassembled WGS sequence"/>
</dbReference>
<name>A0A1F4S000_UNCSA</name>
<dbReference type="EMBL" id="MEUA01000048">
    <property type="protein sequence ID" value="OGC13752.1"/>
    <property type="molecule type" value="Genomic_DNA"/>
</dbReference>
<dbReference type="AlphaFoldDB" id="A0A1F4S000"/>
<proteinExistence type="predicted"/>